<evidence type="ECO:0000256" key="1">
    <source>
        <dbReference type="ARBA" id="ARBA00007316"/>
    </source>
</evidence>
<dbReference type="RefSeq" id="WP_094924183.1">
    <property type="nucleotide sequence ID" value="NZ_NPIA01000003.1"/>
</dbReference>
<organism evidence="10 11">
    <name type="scientific">Lottiidibacillus patelloidae</name>
    <dbReference type="NCBI Taxonomy" id="2670334"/>
    <lineage>
        <taxon>Bacteria</taxon>
        <taxon>Bacillati</taxon>
        <taxon>Bacillota</taxon>
        <taxon>Bacilli</taxon>
        <taxon>Bacillales</taxon>
        <taxon>Bacillaceae</taxon>
        <taxon>Lottiidibacillus</taxon>
    </lineage>
</organism>
<keyword evidence="5" id="KW-0418">Kinase</keyword>
<evidence type="ECO:0000256" key="3">
    <source>
        <dbReference type="ARBA" id="ARBA00022679"/>
    </source>
</evidence>
<evidence type="ECO:0000313" key="11">
    <source>
        <dbReference type="Proteomes" id="UP000217083"/>
    </source>
</evidence>
<gene>
    <name evidence="10" type="ORF">CIB95_08515</name>
</gene>
<keyword evidence="6" id="KW-0067">ATP-binding</keyword>
<accession>A0A263BVZ1</accession>
<evidence type="ECO:0000256" key="5">
    <source>
        <dbReference type="ARBA" id="ARBA00022777"/>
    </source>
</evidence>
<dbReference type="InterPro" id="IPR050445">
    <property type="entry name" value="Bact_polysacc_biosynth/exp"/>
</dbReference>
<keyword evidence="7" id="KW-0829">Tyrosine-protein kinase</keyword>
<comment type="similarity">
    <text evidence="1">Belongs to the CpsD/CapB family.</text>
</comment>
<evidence type="ECO:0000256" key="6">
    <source>
        <dbReference type="ARBA" id="ARBA00022840"/>
    </source>
</evidence>
<dbReference type="InterPro" id="IPR005702">
    <property type="entry name" value="Wzc-like_C"/>
</dbReference>
<dbReference type="GO" id="GO:0005886">
    <property type="term" value="C:plasma membrane"/>
    <property type="evidence" value="ECO:0007669"/>
    <property type="project" value="TreeGrafter"/>
</dbReference>
<evidence type="ECO:0000256" key="2">
    <source>
        <dbReference type="ARBA" id="ARBA00011903"/>
    </source>
</evidence>
<dbReference type="EMBL" id="NPIA01000003">
    <property type="protein sequence ID" value="OZM57487.1"/>
    <property type="molecule type" value="Genomic_DNA"/>
</dbReference>
<dbReference type="GO" id="GO:0005524">
    <property type="term" value="F:ATP binding"/>
    <property type="evidence" value="ECO:0007669"/>
    <property type="project" value="UniProtKB-KW"/>
</dbReference>
<keyword evidence="11" id="KW-1185">Reference proteome</keyword>
<dbReference type="GO" id="GO:0004715">
    <property type="term" value="F:non-membrane spanning protein tyrosine kinase activity"/>
    <property type="evidence" value="ECO:0007669"/>
    <property type="project" value="UniProtKB-EC"/>
</dbReference>
<keyword evidence="3" id="KW-0808">Transferase</keyword>
<comment type="catalytic activity">
    <reaction evidence="8">
        <text>L-tyrosyl-[protein] + ATP = O-phospho-L-tyrosyl-[protein] + ADP + H(+)</text>
        <dbReference type="Rhea" id="RHEA:10596"/>
        <dbReference type="Rhea" id="RHEA-COMP:10136"/>
        <dbReference type="Rhea" id="RHEA-COMP:20101"/>
        <dbReference type="ChEBI" id="CHEBI:15378"/>
        <dbReference type="ChEBI" id="CHEBI:30616"/>
        <dbReference type="ChEBI" id="CHEBI:46858"/>
        <dbReference type="ChEBI" id="CHEBI:61978"/>
        <dbReference type="ChEBI" id="CHEBI:456216"/>
        <dbReference type="EC" id="2.7.10.2"/>
    </reaction>
</comment>
<dbReference type="Gene3D" id="3.40.50.300">
    <property type="entry name" value="P-loop containing nucleotide triphosphate hydrolases"/>
    <property type="match status" value="1"/>
</dbReference>
<sequence length="210" mass="22684">MKHFDERFLKMATVWKPNSPAAESFKAIRATIDVMNIHGHKSILITSTKEGEGKSLIAANLATAFAQSGKNTIYIDCNLRKPAGHLAFHLSNKEGLTNFLLGESKLTSIIQKADIDKLYVITAGSIVSNPAELIASRRLKLLIEKLTAKADYVIVDSPSLTVADSTSLAAISDASLLVVNINKCTKNEVRKASNQLNLSSNHVLGIVGNE</sequence>
<dbReference type="PANTHER" id="PTHR32309">
    <property type="entry name" value="TYROSINE-PROTEIN KINASE"/>
    <property type="match status" value="1"/>
</dbReference>
<evidence type="ECO:0000259" key="9">
    <source>
        <dbReference type="Pfam" id="PF13614"/>
    </source>
</evidence>
<proteinExistence type="inferred from homology"/>
<feature type="domain" description="AAA" evidence="9">
    <location>
        <begin position="41"/>
        <end position="186"/>
    </location>
</feature>
<dbReference type="AlphaFoldDB" id="A0A263BVZ1"/>
<keyword evidence="4" id="KW-0547">Nucleotide-binding</keyword>
<dbReference type="EC" id="2.7.10.2" evidence="2"/>
<reference evidence="11" key="1">
    <citation type="submission" date="2017-08" db="EMBL/GenBank/DDBJ databases">
        <authorList>
            <person name="Huang Z."/>
        </authorList>
    </citation>
    <scope>NUCLEOTIDE SEQUENCE [LARGE SCALE GENOMIC DNA]</scope>
    <source>
        <strain evidence="11">SA5d-4</strain>
    </source>
</reference>
<protein>
    <recommendedName>
        <fullName evidence="2">non-specific protein-tyrosine kinase</fullName>
        <ecNumber evidence="2">2.7.10.2</ecNumber>
    </recommendedName>
</protein>
<evidence type="ECO:0000256" key="4">
    <source>
        <dbReference type="ARBA" id="ARBA00022741"/>
    </source>
</evidence>
<dbReference type="NCBIfam" id="TIGR01007">
    <property type="entry name" value="eps_fam"/>
    <property type="match status" value="1"/>
</dbReference>
<name>A0A263BVZ1_9BACI</name>
<dbReference type="Pfam" id="PF13614">
    <property type="entry name" value="AAA_31"/>
    <property type="match status" value="1"/>
</dbReference>
<dbReference type="SUPFAM" id="SSF52540">
    <property type="entry name" value="P-loop containing nucleoside triphosphate hydrolases"/>
    <property type="match status" value="1"/>
</dbReference>
<dbReference type="PANTHER" id="PTHR32309:SF13">
    <property type="entry name" value="FERRIC ENTEROBACTIN TRANSPORT PROTEIN FEPE"/>
    <property type="match status" value="1"/>
</dbReference>
<reference evidence="10 11" key="2">
    <citation type="submission" date="2017-09" db="EMBL/GenBank/DDBJ databases">
        <title>Bacillus patelloidae sp. nov., isolated from the intestinal tract of a marine limpet.</title>
        <authorList>
            <person name="Liu R."/>
            <person name="Dong C."/>
            <person name="Shao Z."/>
        </authorList>
    </citation>
    <scope>NUCLEOTIDE SEQUENCE [LARGE SCALE GENOMIC DNA]</scope>
    <source>
        <strain evidence="10 11">SA5d-4</strain>
    </source>
</reference>
<dbReference type="Proteomes" id="UP000217083">
    <property type="component" value="Unassembled WGS sequence"/>
</dbReference>
<evidence type="ECO:0000256" key="7">
    <source>
        <dbReference type="ARBA" id="ARBA00023137"/>
    </source>
</evidence>
<evidence type="ECO:0000256" key="8">
    <source>
        <dbReference type="ARBA" id="ARBA00051245"/>
    </source>
</evidence>
<comment type="caution">
    <text evidence="10">The sequence shown here is derived from an EMBL/GenBank/DDBJ whole genome shotgun (WGS) entry which is preliminary data.</text>
</comment>
<dbReference type="InterPro" id="IPR025669">
    <property type="entry name" value="AAA_dom"/>
</dbReference>
<evidence type="ECO:0000313" key="10">
    <source>
        <dbReference type="EMBL" id="OZM57487.1"/>
    </source>
</evidence>
<dbReference type="InterPro" id="IPR027417">
    <property type="entry name" value="P-loop_NTPase"/>
</dbReference>
<dbReference type="CDD" id="cd05387">
    <property type="entry name" value="BY-kinase"/>
    <property type="match status" value="1"/>
</dbReference>